<feature type="compositionally biased region" description="Basic and acidic residues" evidence="1">
    <location>
        <begin position="136"/>
        <end position="146"/>
    </location>
</feature>
<gene>
    <name evidence="2" type="ORF">SAMN06296416_1203</name>
</gene>
<evidence type="ECO:0000313" key="3">
    <source>
        <dbReference type="Proteomes" id="UP000219374"/>
    </source>
</evidence>
<feature type="region of interest" description="Disordered" evidence="1">
    <location>
        <begin position="133"/>
        <end position="179"/>
    </location>
</feature>
<protein>
    <submittedName>
        <fullName evidence="2">Uncharacterized protein</fullName>
    </submittedName>
</protein>
<feature type="region of interest" description="Disordered" evidence="1">
    <location>
        <begin position="192"/>
        <end position="214"/>
    </location>
</feature>
<dbReference type="AlphaFoldDB" id="A0A286DH22"/>
<dbReference type="EMBL" id="OCND01000020">
    <property type="protein sequence ID" value="SOD57910.1"/>
    <property type="molecule type" value="Genomic_DNA"/>
</dbReference>
<feature type="region of interest" description="Disordered" evidence="1">
    <location>
        <begin position="56"/>
        <end position="76"/>
    </location>
</feature>
<evidence type="ECO:0000313" key="2">
    <source>
        <dbReference type="EMBL" id="SOD57910.1"/>
    </source>
</evidence>
<name>A0A286DH22_9GAMM</name>
<sequence>MQRRPLARPYARRSGSARAEKRFFSQGWAFFWFFSQVRDGGAPRRRPVCVLRRQAASRSEHAPRLGQPSLADSPPQARFAVRPGAARRAFAQARGSAAQAACAHPWPAVRILRSGRRTGDSLLPLLPITEAPMARSGREPCPDGRGPRRARHGWRAPESGQEALTEGKAAPGRQDTAPFRSLADGLSIQLATGFPGAISPPSAPVPCPWSRART</sequence>
<dbReference type="Proteomes" id="UP000219374">
    <property type="component" value="Unassembled WGS sequence"/>
</dbReference>
<reference evidence="2 3" key="1">
    <citation type="submission" date="2017-09" db="EMBL/GenBank/DDBJ databases">
        <authorList>
            <person name="Ehlers B."/>
            <person name="Leendertz F.H."/>
        </authorList>
    </citation>
    <scope>NUCLEOTIDE SEQUENCE [LARGE SCALE GENOMIC DNA]</scope>
    <source>
        <strain evidence="2 3">CGMCC 1.10978</strain>
    </source>
</reference>
<proteinExistence type="predicted"/>
<keyword evidence="3" id="KW-1185">Reference proteome</keyword>
<accession>A0A286DH22</accession>
<evidence type="ECO:0000256" key="1">
    <source>
        <dbReference type="SAM" id="MobiDB-lite"/>
    </source>
</evidence>
<organism evidence="2 3">
    <name type="scientific">Pseudoxanthomonas wuyuanensis</name>
    <dbReference type="NCBI Taxonomy" id="1073196"/>
    <lineage>
        <taxon>Bacteria</taxon>
        <taxon>Pseudomonadati</taxon>
        <taxon>Pseudomonadota</taxon>
        <taxon>Gammaproteobacteria</taxon>
        <taxon>Lysobacterales</taxon>
        <taxon>Lysobacteraceae</taxon>
        <taxon>Pseudoxanthomonas</taxon>
    </lineage>
</organism>